<evidence type="ECO:0000313" key="3">
    <source>
        <dbReference type="Proteomes" id="UP001139157"/>
    </source>
</evidence>
<comment type="caution">
    <text evidence="2">The sequence shown here is derived from an EMBL/GenBank/DDBJ whole genome shotgun (WGS) entry which is preliminary data.</text>
</comment>
<evidence type="ECO:0008006" key="4">
    <source>
        <dbReference type="Google" id="ProtNLM"/>
    </source>
</evidence>
<proteinExistence type="predicted"/>
<dbReference type="AlphaFoldDB" id="A0A9X2E6A6"/>
<dbReference type="RefSeq" id="WP_251909194.1">
    <property type="nucleotide sequence ID" value="NZ_JAMRXG010000001.1"/>
</dbReference>
<evidence type="ECO:0000313" key="2">
    <source>
        <dbReference type="EMBL" id="MCM6772333.1"/>
    </source>
</evidence>
<dbReference type="EMBL" id="JAMRXG010000001">
    <property type="protein sequence ID" value="MCM6772333.1"/>
    <property type="molecule type" value="Genomic_DNA"/>
</dbReference>
<evidence type="ECO:0000256" key="1">
    <source>
        <dbReference type="SAM" id="SignalP"/>
    </source>
</evidence>
<reference evidence="2" key="1">
    <citation type="submission" date="2022-06" db="EMBL/GenBank/DDBJ databases">
        <title>Novel species in genus nocardia.</title>
        <authorList>
            <person name="Li F."/>
        </authorList>
    </citation>
    <scope>NUCLEOTIDE SEQUENCE</scope>
    <source>
        <strain evidence="2">CDC141</strain>
    </source>
</reference>
<sequence>MRKSLVIAAVAGSLALAGAGSAQANPPGGDPWSMPSNGTAQCTLLREPLIRAALTTYDTPALRFLNYPVAAAYSLICG</sequence>
<organism evidence="2 3">
    <name type="scientific">Nocardia pulmonis</name>
    <dbReference type="NCBI Taxonomy" id="2951408"/>
    <lineage>
        <taxon>Bacteria</taxon>
        <taxon>Bacillati</taxon>
        <taxon>Actinomycetota</taxon>
        <taxon>Actinomycetes</taxon>
        <taxon>Mycobacteriales</taxon>
        <taxon>Nocardiaceae</taxon>
        <taxon>Nocardia</taxon>
    </lineage>
</organism>
<dbReference type="Proteomes" id="UP001139157">
    <property type="component" value="Unassembled WGS sequence"/>
</dbReference>
<keyword evidence="3" id="KW-1185">Reference proteome</keyword>
<name>A0A9X2E6A6_9NOCA</name>
<gene>
    <name evidence="2" type="ORF">NDR86_02455</name>
</gene>
<keyword evidence="1" id="KW-0732">Signal</keyword>
<feature type="chain" id="PRO_5040906438" description="DUF732 domain-containing protein" evidence="1">
    <location>
        <begin position="25"/>
        <end position="78"/>
    </location>
</feature>
<accession>A0A9X2E6A6</accession>
<feature type="signal peptide" evidence="1">
    <location>
        <begin position="1"/>
        <end position="24"/>
    </location>
</feature>
<protein>
    <recommendedName>
        <fullName evidence="4">DUF732 domain-containing protein</fullName>
    </recommendedName>
</protein>